<keyword evidence="2" id="KW-1185">Reference proteome</keyword>
<dbReference type="AlphaFoldDB" id="A0A0U3T1L5"/>
<name>A0A0U3T1L5_9ACTN</name>
<evidence type="ECO:0000313" key="2">
    <source>
        <dbReference type="Proteomes" id="UP000067689"/>
    </source>
</evidence>
<dbReference type="Pfam" id="PF11248">
    <property type="entry name" value="DUF3046"/>
    <property type="match status" value="1"/>
</dbReference>
<dbReference type="Proteomes" id="UP000067689">
    <property type="component" value="Chromosome"/>
</dbReference>
<protein>
    <recommendedName>
        <fullName evidence="3">Histidine kinase</fullName>
    </recommendedName>
</protein>
<dbReference type="InterPro" id="IPR021408">
    <property type="entry name" value="DUF3046"/>
</dbReference>
<gene>
    <name evidence="1" type="ORF">AERYTH_07780</name>
</gene>
<accession>A0A0U3T1L5</accession>
<sequence>MRHSEFWERMTLHLGPGYARVWAATQVMAELDGRTASEALEAGVDPKVVWRAVHASLELPARER</sequence>
<dbReference type="OrthoDB" id="3215033at2"/>
<organism evidence="1 2">
    <name type="scientific">Aeromicrobium erythreum</name>
    <dbReference type="NCBI Taxonomy" id="2041"/>
    <lineage>
        <taxon>Bacteria</taxon>
        <taxon>Bacillati</taxon>
        <taxon>Actinomycetota</taxon>
        <taxon>Actinomycetes</taxon>
        <taxon>Propionibacteriales</taxon>
        <taxon>Nocardioidaceae</taxon>
        <taxon>Aeromicrobium</taxon>
    </lineage>
</organism>
<evidence type="ECO:0008006" key="3">
    <source>
        <dbReference type="Google" id="ProtNLM"/>
    </source>
</evidence>
<reference evidence="1 2" key="1">
    <citation type="journal article" date="1991" name="Int. J. Syst. Bacteriol.">
        <title>Description of the erythromycin-producing bacterium Arthrobacter sp. strain NRRL B-3381 as Aeromicrobium erythreum gen. nov., sp. nov.</title>
        <authorList>
            <person name="Miller E.S."/>
            <person name="Woese C.R."/>
            <person name="Brenner S."/>
        </authorList>
    </citation>
    <scope>NUCLEOTIDE SEQUENCE [LARGE SCALE GENOMIC DNA]</scope>
    <source>
        <strain evidence="1 2">AR18</strain>
    </source>
</reference>
<evidence type="ECO:0000313" key="1">
    <source>
        <dbReference type="EMBL" id="ALX04600.1"/>
    </source>
</evidence>
<dbReference type="EMBL" id="CP011502">
    <property type="protein sequence ID" value="ALX04600.1"/>
    <property type="molecule type" value="Genomic_DNA"/>
</dbReference>
<proteinExistence type="predicted"/>
<dbReference type="PATRIC" id="fig|2041.4.peg.1631"/>
<dbReference type="KEGG" id="aer:AERYTH_07780"/>
<dbReference type="STRING" id="2041.AERYTH_07780"/>
<dbReference type="RefSeq" id="WP_067861477.1">
    <property type="nucleotide sequence ID" value="NZ_CP011502.1"/>
</dbReference>